<organism evidence="1 2">
    <name type="scientific">Coniosporium uncinatum</name>
    <dbReference type="NCBI Taxonomy" id="93489"/>
    <lineage>
        <taxon>Eukaryota</taxon>
        <taxon>Fungi</taxon>
        <taxon>Dikarya</taxon>
        <taxon>Ascomycota</taxon>
        <taxon>Pezizomycotina</taxon>
        <taxon>Dothideomycetes</taxon>
        <taxon>Dothideomycetes incertae sedis</taxon>
        <taxon>Coniosporium</taxon>
    </lineage>
</organism>
<evidence type="ECO:0000313" key="1">
    <source>
        <dbReference type="EMBL" id="KAK3080215.1"/>
    </source>
</evidence>
<comment type="caution">
    <text evidence="1">The sequence shown here is derived from an EMBL/GenBank/DDBJ whole genome shotgun (WGS) entry which is preliminary data.</text>
</comment>
<accession>A0ACC3DU40</accession>
<sequence length="254" mass="29837">MRKVLDRWPKQIQGLALAVLQIRHRPPNLRTKRHVRRWLETQLDTEEPFQSSTLKWTPKILSGFASSVAEVDLLASIFTDAVLSKAYRFMNSTSPIKRPVSDADLVVLEAEKHRIQRAIWRLHLYTETLHTEGMSWEGDDNIDVQSEGFRYVRAICSRVRKESCAVPMGDIPMAFPYRWHYIGLGYPLWDEVRLQNWGFVEPETNNDFAAKWWALETINEHQGEVRQEKKHLFLDNKKERVAVEKLCKTQHRTE</sequence>
<evidence type="ECO:0000313" key="2">
    <source>
        <dbReference type="Proteomes" id="UP001186974"/>
    </source>
</evidence>
<reference evidence="1" key="1">
    <citation type="submission" date="2024-09" db="EMBL/GenBank/DDBJ databases">
        <title>Black Yeasts Isolated from many extreme environments.</title>
        <authorList>
            <person name="Coleine C."/>
            <person name="Stajich J.E."/>
            <person name="Selbmann L."/>
        </authorList>
    </citation>
    <scope>NUCLEOTIDE SEQUENCE</scope>
    <source>
        <strain evidence="1">CCFEE 5737</strain>
    </source>
</reference>
<protein>
    <submittedName>
        <fullName evidence="1">Uncharacterized protein</fullName>
    </submittedName>
</protein>
<proteinExistence type="predicted"/>
<name>A0ACC3DU40_9PEZI</name>
<dbReference type="EMBL" id="JAWDJW010000678">
    <property type="protein sequence ID" value="KAK3080215.1"/>
    <property type="molecule type" value="Genomic_DNA"/>
</dbReference>
<dbReference type="Proteomes" id="UP001186974">
    <property type="component" value="Unassembled WGS sequence"/>
</dbReference>
<gene>
    <name evidence="1" type="ORF">LTS18_002824</name>
</gene>
<keyword evidence="2" id="KW-1185">Reference proteome</keyword>